<proteinExistence type="predicted"/>
<dbReference type="RefSeq" id="WP_341412468.1">
    <property type="nucleotide sequence ID" value="NZ_JBBUTH010000010.1"/>
</dbReference>
<comment type="caution">
    <text evidence="1">The sequence shown here is derived from an EMBL/GenBank/DDBJ whole genome shotgun (WGS) entry which is preliminary data.</text>
</comment>
<gene>
    <name evidence="1" type="ORF">AACH10_21005</name>
</gene>
<evidence type="ECO:0008006" key="3">
    <source>
        <dbReference type="Google" id="ProtNLM"/>
    </source>
</evidence>
<evidence type="ECO:0000313" key="2">
    <source>
        <dbReference type="Proteomes" id="UP001365405"/>
    </source>
</evidence>
<dbReference type="EMBL" id="JBBUTH010000010">
    <property type="protein sequence ID" value="MEK8052743.1"/>
    <property type="molecule type" value="Genomic_DNA"/>
</dbReference>
<name>A0ABU9CM83_9BURK</name>
<dbReference type="Proteomes" id="UP001365405">
    <property type="component" value="Unassembled WGS sequence"/>
</dbReference>
<sequence length="106" mass="11578">MTDLLAAYRHSTRNQAEIEASTVCGCFNCTQIFPPEEIIAWGGIDAASFDDPDALAALNGTALCPRCGGETVIGDKSGFRIDLDFLRDMNEAWCQRTIIRPKKPIA</sequence>
<keyword evidence="2" id="KW-1185">Reference proteome</keyword>
<reference evidence="1 2" key="1">
    <citation type="submission" date="2024-04" db="EMBL/GenBank/DDBJ databases">
        <title>Novel species of the genus Ideonella isolated from streams.</title>
        <authorList>
            <person name="Lu H."/>
        </authorList>
    </citation>
    <scope>NUCLEOTIDE SEQUENCE [LARGE SCALE GENOMIC DNA]</scope>
    <source>
        <strain evidence="1 2">DXS22W</strain>
    </source>
</reference>
<organism evidence="1 2">
    <name type="scientific">Pseudaquabacterium inlustre</name>
    <dbReference type="NCBI Taxonomy" id="2984192"/>
    <lineage>
        <taxon>Bacteria</taxon>
        <taxon>Pseudomonadati</taxon>
        <taxon>Pseudomonadota</taxon>
        <taxon>Betaproteobacteria</taxon>
        <taxon>Burkholderiales</taxon>
        <taxon>Sphaerotilaceae</taxon>
        <taxon>Pseudaquabacterium</taxon>
    </lineage>
</organism>
<evidence type="ECO:0000313" key="1">
    <source>
        <dbReference type="EMBL" id="MEK8052743.1"/>
    </source>
</evidence>
<accession>A0ABU9CM83</accession>
<protein>
    <recommendedName>
        <fullName evidence="3">Cytoplasmic protein</fullName>
    </recommendedName>
</protein>